<dbReference type="PANTHER" id="PTHR10963">
    <property type="entry name" value="GLYCOSYL HYDROLASE-RELATED"/>
    <property type="match status" value="1"/>
</dbReference>
<dbReference type="PROSITE" id="PS51762">
    <property type="entry name" value="GH16_2"/>
    <property type="match status" value="1"/>
</dbReference>
<evidence type="ECO:0000259" key="1">
    <source>
        <dbReference type="PROSITE" id="PS51762"/>
    </source>
</evidence>
<keyword evidence="3" id="KW-1185">Reference proteome</keyword>
<evidence type="ECO:0000313" key="2">
    <source>
        <dbReference type="EMBL" id="GAA2275431.1"/>
    </source>
</evidence>
<dbReference type="PANTHER" id="PTHR10963:SF60">
    <property type="entry name" value="GRAM-NEGATIVE BACTERIA-BINDING PROTEIN 1-RELATED"/>
    <property type="match status" value="1"/>
</dbReference>
<dbReference type="InterPro" id="IPR000757">
    <property type="entry name" value="Beta-glucanase-like"/>
</dbReference>
<dbReference type="Proteomes" id="UP001500305">
    <property type="component" value="Unassembled WGS sequence"/>
</dbReference>
<dbReference type="EMBL" id="BAAATR010000052">
    <property type="protein sequence ID" value="GAA2275431.1"/>
    <property type="molecule type" value="Genomic_DNA"/>
</dbReference>
<proteinExistence type="predicted"/>
<comment type="caution">
    <text evidence="2">The sequence shown here is derived from an EMBL/GenBank/DDBJ whole genome shotgun (WGS) entry which is preliminary data.</text>
</comment>
<gene>
    <name evidence="2" type="ORF">GCM10010430_71650</name>
</gene>
<sequence length="306" mass="33849">MSLGVAVRDERGTNLDFPGAAHQVRICPSGLTVTTGKRAFEAGSYIEFGYYQDRTGYHELGARMLTITPPTQEVGHSPAAGKNLVFNEDFGSAIAWGDRWQGRRTSAYRYGSHNPDDAKLDWLASSAVTVSGGTATFTARRSQRDLENGRRAWDTGMLTTEGTAQGFQARTGDYMETRVKLPTQQGAWPALWTWKDGNGEVDTFEYHPDHASLLELTNHVRPAGYYYTNAHAIAPGRWVTIGVHYGATCNDWYVNGAKVFSDHTGVGDDWSAYLILNLSVDAGEYHAAPRDREPIAFSAAYVRVWR</sequence>
<dbReference type="Gene3D" id="2.60.120.200">
    <property type="match status" value="1"/>
</dbReference>
<accession>A0ABP5RUQ6</accession>
<dbReference type="InterPro" id="IPR013320">
    <property type="entry name" value="ConA-like_dom_sf"/>
</dbReference>
<dbReference type="InterPro" id="IPR050546">
    <property type="entry name" value="Glycosyl_Hydrlase_16"/>
</dbReference>
<name>A0ABP5RUQ6_9ACTN</name>
<organism evidence="2 3">
    <name type="scientific">Kitasatospora cystarginea</name>
    <dbReference type="NCBI Taxonomy" id="58350"/>
    <lineage>
        <taxon>Bacteria</taxon>
        <taxon>Bacillati</taxon>
        <taxon>Actinomycetota</taxon>
        <taxon>Actinomycetes</taxon>
        <taxon>Kitasatosporales</taxon>
        <taxon>Streptomycetaceae</taxon>
        <taxon>Kitasatospora</taxon>
    </lineage>
</organism>
<feature type="domain" description="GH16" evidence="1">
    <location>
        <begin position="62"/>
        <end position="306"/>
    </location>
</feature>
<reference evidence="3" key="1">
    <citation type="journal article" date="2019" name="Int. J. Syst. Evol. Microbiol.">
        <title>The Global Catalogue of Microorganisms (GCM) 10K type strain sequencing project: providing services to taxonomists for standard genome sequencing and annotation.</title>
        <authorList>
            <consortium name="The Broad Institute Genomics Platform"/>
            <consortium name="The Broad Institute Genome Sequencing Center for Infectious Disease"/>
            <person name="Wu L."/>
            <person name="Ma J."/>
        </authorList>
    </citation>
    <scope>NUCLEOTIDE SEQUENCE [LARGE SCALE GENOMIC DNA]</scope>
    <source>
        <strain evidence="3">JCM 7356</strain>
    </source>
</reference>
<protein>
    <recommendedName>
        <fullName evidence="1">GH16 domain-containing protein</fullName>
    </recommendedName>
</protein>
<dbReference type="SUPFAM" id="SSF49899">
    <property type="entry name" value="Concanavalin A-like lectins/glucanases"/>
    <property type="match status" value="1"/>
</dbReference>
<evidence type="ECO:0000313" key="3">
    <source>
        <dbReference type="Proteomes" id="UP001500305"/>
    </source>
</evidence>